<dbReference type="EMBL" id="JBHSLN010000084">
    <property type="protein sequence ID" value="MFC5298890.1"/>
    <property type="molecule type" value="Genomic_DNA"/>
</dbReference>
<comment type="pathway">
    <text evidence="1">Glycan metabolism; L-arabinan degradation.</text>
</comment>
<dbReference type="RefSeq" id="WP_343926595.1">
    <property type="nucleotide sequence ID" value="NZ_BAAAIR010000105.1"/>
</dbReference>
<comment type="caution">
    <text evidence="7">The sequence shown here is derived from an EMBL/GenBank/DDBJ whole genome shotgun (WGS) entry which is preliminary data.</text>
</comment>
<accession>A0ABW0FJU1</accession>
<evidence type="ECO:0000256" key="6">
    <source>
        <dbReference type="SAM" id="MobiDB-lite"/>
    </source>
</evidence>
<sequence length="329" mass="35924">MRGERAPSGRADPAGQTEFVGRTEPVGRADPAWSTPLADPAVVRTADGWIAYGTGPVAGGRAVPAAVSSDLQQWRGIGTVLQALEPEAGDSYWAPEVCVRDGIWWMYYSVGHGDRGHLLRVARAERPEGPFNDQGVVLTPDELFAIDASPCRLPDGSWWLFFARDVLDHERPGTHLAAAPLLTPTSLGETASVLAPYADWQIFARDREMYGRRFDWHTLEGPHVVVRDGVLLMTWSGGSWQGPGYRTAWAWATSPEGPWTVPAPGEDVLLTSDDEFIGPGHNSCTIGPEGQDVIAFHAWDEERTGRYLHLRELEVGTTPPSLAVSRRAP</sequence>
<evidence type="ECO:0000256" key="1">
    <source>
        <dbReference type="ARBA" id="ARBA00004834"/>
    </source>
</evidence>
<evidence type="ECO:0000313" key="8">
    <source>
        <dbReference type="Proteomes" id="UP001595937"/>
    </source>
</evidence>
<dbReference type="Gene3D" id="2.115.10.20">
    <property type="entry name" value="Glycosyl hydrolase domain, family 43"/>
    <property type="match status" value="1"/>
</dbReference>
<gene>
    <name evidence="7" type="ORF">ACFPK8_15365</name>
</gene>
<protein>
    <submittedName>
        <fullName evidence="7">Glycoside hydrolase family 43 protein</fullName>
    </submittedName>
</protein>
<dbReference type="Proteomes" id="UP001595937">
    <property type="component" value="Unassembled WGS sequence"/>
</dbReference>
<proteinExistence type="inferred from homology"/>
<feature type="region of interest" description="Disordered" evidence="6">
    <location>
        <begin position="1"/>
        <end position="35"/>
    </location>
</feature>
<evidence type="ECO:0000256" key="5">
    <source>
        <dbReference type="RuleBase" id="RU361187"/>
    </source>
</evidence>
<dbReference type="GO" id="GO:0016787">
    <property type="term" value="F:hydrolase activity"/>
    <property type="evidence" value="ECO:0007669"/>
    <property type="project" value="UniProtKB-KW"/>
</dbReference>
<evidence type="ECO:0000313" key="7">
    <source>
        <dbReference type="EMBL" id="MFC5298890.1"/>
    </source>
</evidence>
<evidence type="ECO:0000256" key="2">
    <source>
        <dbReference type="ARBA" id="ARBA00009865"/>
    </source>
</evidence>
<dbReference type="InterPro" id="IPR023296">
    <property type="entry name" value="Glyco_hydro_beta-prop_sf"/>
</dbReference>
<comment type="similarity">
    <text evidence="2 5">Belongs to the glycosyl hydrolase 43 family.</text>
</comment>
<name>A0ABW0FJU1_9MICO</name>
<dbReference type="PANTHER" id="PTHR43301">
    <property type="entry name" value="ARABINAN ENDO-1,5-ALPHA-L-ARABINOSIDASE"/>
    <property type="match status" value="1"/>
</dbReference>
<dbReference type="Pfam" id="PF04616">
    <property type="entry name" value="Glyco_hydro_43"/>
    <property type="match status" value="1"/>
</dbReference>
<dbReference type="PANTHER" id="PTHR43301:SF3">
    <property type="entry name" value="ARABINAN ENDO-1,5-ALPHA-L-ARABINOSIDASE A-RELATED"/>
    <property type="match status" value="1"/>
</dbReference>
<keyword evidence="4 5" id="KW-0326">Glycosidase</keyword>
<dbReference type="SUPFAM" id="SSF75005">
    <property type="entry name" value="Arabinanase/levansucrase/invertase"/>
    <property type="match status" value="1"/>
</dbReference>
<dbReference type="CDD" id="cd08991">
    <property type="entry name" value="GH43_HoAraf43-like"/>
    <property type="match status" value="1"/>
</dbReference>
<dbReference type="GeneID" id="303299337"/>
<evidence type="ECO:0000256" key="3">
    <source>
        <dbReference type="ARBA" id="ARBA00022801"/>
    </source>
</evidence>
<keyword evidence="8" id="KW-1185">Reference proteome</keyword>
<dbReference type="InterPro" id="IPR006710">
    <property type="entry name" value="Glyco_hydro_43"/>
</dbReference>
<dbReference type="InterPro" id="IPR050727">
    <property type="entry name" value="GH43_arabinanases"/>
</dbReference>
<evidence type="ECO:0000256" key="4">
    <source>
        <dbReference type="ARBA" id="ARBA00023295"/>
    </source>
</evidence>
<organism evidence="7 8">
    <name type="scientific">Brachybacterium tyrofermentans</name>
    <dbReference type="NCBI Taxonomy" id="47848"/>
    <lineage>
        <taxon>Bacteria</taxon>
        <taxon>Bacillati</taxon>
        <taxon>Actinomycetota</taxon>
        <taxon>Actinomycetes</taxon>
        <taxon>Micrococcales</taxon>
        <taxon>Dermabacteraceae</taxon>
        <taxon>Brachybacterium</taxon>
    </lineage>
</organism>
<reference evidence="8" key="1">
    <citation type="journal article" date="2019" name="Int. J. Syst. Evol. Microbiol.">
        <title>The Global Catalogue of Microorganisms (GCM) 10K type strain sequencing project: providing services to taxonomists for standard genome sequencing and annotation.</title>
        <authorList>
            <consortium name="The Broad Institute Genomics Platform"/>
            <consortium name="The Broad Institute Genome Sequencing Center for Infectious Disease"/>
            <person name="Wu L."/>
            <person name="Ma J."/>
        </authorList>
    </citation>
    <scope>NUCLEOTIDE SEQUENCE [LARGE SCALE GENOMIC DNA]</scope>
    <source>
        <strain evidence="8">CGMCC 1.16455</strain>
    </source>
</reference>
<keyword evidence="3 5" id="KW-0378">Hydrolase</keyword>